<dbReference type="Proteomes" id="UP001341281">
    <property type="component" value="Chromosome 09"/>
</dbReference>
<evidence type="ECO:0000256" key="1">
    <source>
        <dbReference type="SAM" id="MobiDB-lite"/>
    </source>
</evidence>
<feature type="region of interest" description="Disordered" evidence="1">
    <location>
        <begin position="285"/>
        <end position="388"/>
    </location>
</feature>
<feature type="compositionally biased region" description="Basic and acidic residues" evidence="1">
    <location>
        <begin position="301"/>
        <end position="330"/>
    </location>
</feature>
<dbReference type="AlphaFoldDB" id="A0AAQ3UI63"/>
<feature type="region of interest" description="Disordered" evidence="1">
    <location>
        <begin position="221"/>
        <end position="247"/>
    </location>
</feature>
<sequence length="516" mass="55285">MSTRKRRAAGPLASAPGEDGQQGAKRIGIEAALKPLLPSSVVSGQGPSGCENVLAVLLLSPFDGSSSYQIHDFSRIILEKSSTAQEPTASVFSDHLFGSGRPSPLLYPGVRLAGLLIPVGAQRDGDQDDGLQADAGEHATPHALHAAAQREGDEVPDGDADEVVAAEVDIGHEPLPAGADGDARQHRLHAVEQQRAGEHNAQARHRAHHLGALREGRAVHVAERQHQEEEGQPDGHRRHEHHQDRELGRAGATGAQLVGHPHAVLNSPDGDGGNGDLSVLQVADDDDQEHVEPELQATRSSQEHVRIEPEHDGGAERESRESPEVGESKAVEAVPCAGAVSHEDHDEPPGHVKRDGKAEEPHAQGPDEDPAERDVERQRGGGHGGHGQHLALRLQELLDGEVEGVGEELRDHVEREAAGERGDLGVLVEEAQDRGGEEVERQHQHGHGVEDDPRPLQVHAQHVQLLRAVRLPCFLIKRYGRFVSSPIQAPTKSRATLGIQDSNTLRGEFGDLNDVG</sequence>
<protein>
    <submittedName>
        <fullName evidence="2">Uncharacterized protein</fullName>
    </submittedName>
</protein>
<gene>
    <name evidence="2" type="ORF">U9M48_037889</name>
</gene>
<evidence type="ECO:0000313" key="3">
    <source>
        <dbReference type="Proteomes" id="UP001341281"/>
    </source>
</evidence>
<feature type="region of interest" description="Disordered" evidence="1">
    <location>
        <begin position="434"/>
        <end position="453"/>
    </location>
</feature>
<feature type="compositionally biased region" description="Basic and acidic residues" evidence="1">
    <location>
        <begin position="341"/>
        <end position="362"/>
    </location>
</feature>
<proteinExistence type="predicted"/>
<dbReference type="EMBL" id="CP144753">
    <property type="protein sequence ID" value="WVZ91763.1"/>
    <property type="molecule type" value="Genomic_DNA"/>
</dbReference>
<feature type="region of interest" description="Disordered" evidence="1">
    <location>
        <begin position="260"/>
        <end position="279"/>
    </location>
</feature>
<keyword evidence="3" id="KW-1185">Reference proteome</keyword>
<feature type="region of interest" description="Disordered" evidence="1">
    <location>
        <begin position="1"/>
        <end position="25"/>
    </location>
</feature>
<organism evidence="2 3">
    <name type="scientific">Paspalum notatum var. saurae</name>
    <dbReference type="NCBI Taxonomy" id="547442"/>
    <lineage>
        <taxon>Eukaryota</taxon>
        <taxon>Viridiplantae</taxon>
        <taxon>Streptophyta</taxon>
        <taxon>Embryophyta</taxon>
        <taxon>Tracheophyta</taxon>
        <taxon>Spermatophyta</taxon>
        <taxon>Magnoliopsida</taxon>
        <taxon>Liliopsida</taxon>
        <taxon>Poales</taxon>
        <taxon>Poaceae</taxon>
        <taxon>PACMAD clade</taxon>
        <taxon>Panicoideae</taxon>
        <taxon>Andropogonodae</taxon>
        <taxon>Paspaleae</taxon>
        <taxon>Paspalinae</taxon>
        <taxon>Paspalum</taxon>
    </lineage>
</organism>
<evidence type="ECO:0000313" key="2">
    <source>
        <dbReference type="EMBL" id="WVZ91763.1"/>
    </source>
</evidence>
<accession>A0AAQ3UI63</accession>
<reference evidence="2 3" key="1">
    <citation type="submission" date="2024-02" db="EMBL/GenBank/DDBJ databases">
        <title>High-quality chromosome-scale genome assembly of Pensacola bahiagrass (Paspalum notatum Flugge var. saurae).</title>
        <authorList>
            <person name="Vega J.M."/>
            <person name="Podio M."/>
            <person name="Orjuela J."/>
            <person name="Siena L.A."/>
            <person name="Pessino S.C."/>
            <person name="Combes M.C."/>
            <person name="Mariac C."/>
            <person name="Albertini E."/>
            <person name="Pupilli F."/>
            <person name="Ortiz J.P.A."/>
            <person name="Leblanc O."/>
        </authorList>
    </citation>
    <scope>NUCLEOTIDE SEQUENCE [LARGE SCALE GENOMIC DNA]</scope>
    <source>
        <strain evidence="2">R1</strain>
        <tissue evidence="2">Leaf</tissue>
    </source>
</reference>
<name>A0AAQ3UI63_PASNO</name>